<dbReference type="Pfam" id="PF07690">
    <property type="entry name" value="MFS_1"/>
    <property type="match status" value="1"/>
</dbReference>
<dbReference type="PRINTS" id="PR01036">
    <property type="entry name" value="TCRTETB"/>
</dbReference>
<organism evidence="9">
    <name type="scientific">Pyrenophora teres f. teres (strain 0-1)</name>
    <name type="common">Barley net blotch fungus</name>
    <name type="synonym">Drechslera teres f. teres</name>
    <dbReference type="NCBI Taxonomy" id="861557"/>
    <lineage>
        <taxon>Eukaryota</taxon>
        <taxon>Fungi</taxon>
        <taxon>Dikarya</taxon>
        <taxon>Ascomycota</taxon>
        <taxon>Pezizomycotina</taxon>
        <taxon>Dothideomycetes</taxon>
        <taxon>Pleosporomycetidae</taxon>
        <taxon>Pleosporales</taxon>
        <taxon>Pleosporineae</taxon>
        <taxon>Pleosporaceae</taxon>
        <taxon>Pyrenophora</taxon>
    </lineage>
</organism>
<dbReference type="InterPro" id="IPR020846">
    <property type="entry name" value="MFS_dom"/>
</dbReference>
<keyword evidence="2 6" id="KW-0812">Transmembrane</keyword>
<dbReference type="InterPro" id="IPR036259">
    <property type="entry name" value="MFS_trans_sf"/>
</dbReference>
<dbReference type="HOGENOM" id="CLU_000960_22_0_1"/>
<evidence type="ECO:0000256" key="6">
    <source>
        <dbReference type="SAM" id="Phobius"/>
    </source>
</evidence>
<evidence type="ECO:0000313" key="8">
    <source>
        <dbReference type="EMBL" id="EFQ92957.1"/>
    </source>
</evidence>
<keyword evidence="3 6" id="KW-1133">Transmembrane helix</keyword>
<evidence type="ECO:0000256" key="4">
    <source>
        <dbReference type="ARBA" id="ARBA00023136"/>
    </source>
</evidence>
<feature type="transmembrane region" description="Helical" evidence="6">
    <location>
        <begin position="107"/>
        <end position="126"/>
    </location>
</feature>
<evidence type="ECO:0000259" key="7">
    <source>
        <dbReference type="PROSITE" id="PS50850"/>
    </source>
</evidence>
<evidence type="ECO:0000256" key="1">
    <source>
        <dbReference type="ARBA" id="ARBA00004141"/>
    </source>
</evidence>
<gene>
    <name evidence="8" type="ORF">PTT_09822</name>
</gene>
<accession>E3RMU4</accession>
<feature type="transmembrane region" description="Helical" evidence="6">
    <location>
        <begin position="165"/>
        <end position="183"/>
    </location>
</feature>
<feature type="transmembrane region" description="Helical" evidence="6">
    <location>
        <begin position="502"/>
        <end position="523"/>
    </location>
</feature>
<feature type="transmembrane region" description="Helical" evidence="6">
    <location>
        <begin position="78"/>
        <end position="95"/>
    </location>
</feature>
<evidence type="ECO:0000256" key="5">
    <source>
        <dbReference type="SAM" id="MobiDB-lite"/>
    </source>
</evidence>
<dbReference type="AlphaFoldDB" id="E3RMU4"/>
<protein>
    <recommendedName>
        <fullName evidence="7">Major facilitator superfamily (MFS) profile domain-containing protein</fullName>
    </recommendedName>
</protein>
<reference evidence="8 9" key="1">
    <citation type="journal article" date="2010" name="Genome Biol.">
        <title>A first genome assembly of the barley fungal pathogen Pyrenophora teres f. teres.</title>
        <authorList>
            <person name="Ellwood S.R."/>
            <person name="Liu Z."/>
            <person name="Syme R.A."/>
            <person name="Lai Z."/>
            <person name="Hane J.K."/>
            <person name="Keiper F."/>
            <person name="Moffat C.S."/>
            <person name="Oliver R.P."/>
            <person name="Friesen T.L."/>
        </authorList>
    </citation>
    <scope>NUCLEOTIDE SEQUENCE [LARGE SCALE GENOMIC DNA]</scope>
    <source>
        <strain evidence="8 9">0-1</strain>
    </source>
</reference>
<dbReference type="GO" id="GO:0005886">
    <property type="term" value="C:plasma membrane"/>
    <property type="evidence" value="ECO:0007669"/>
    <property type="project" value="TreeGrafter"/>
</dbReference>
<dbReference type="GO" id="GO:0022857">
    <property type="term" value="F:transmembrane transporter activity"/>
    <property type="evidence" value="ECO:0007669"/>
    <property type="project" value="InterPro"/>
</dbReference>
<evidence type="ECO:0000256" key="2">
    <source>
        <dbReference type="ARBA" id="ARBA00022692"/>
    </source>
</evidence>
<dbReference type="Proteomes" id="UP000001067">
    <property type="component" value="Unassembled WGS sequence"/>
</dbReference>
<feature type="transmembrane region" description="Helical" evidence="6">
    <location>
        <begin position="395"/>
        <end position="418"/>
    </location>
</feature>
<feature type="transmembrane region" description="Helical" evidence="6">
    <location>
        <begin position="300"/>
        <end position="325"/>
    </location>
</feature>
<dbReference type="InterPro" id="IPR011701">
    <property type="entry name" value="MFS"/>
</dbReference>
<keyword evidence="4 6" id="KW-0472">Membrane</keyword>
<dbReference type="SUPFAM" id="SSF103473">
    <property type="entry name" value="MFS general substrate transporter"/>
    <property type="match status" value="1"/>
</dbReference>
<feature type="region of interest" description="Disordered" evidence="5">
    <location>
        <begin position="1"/>
        <end position="30"/>
    </location>
</feature>
<name>E3RMU4_PYRTT</name>
<dbReference type="Gene3D" id="1.20.1720.10">
    <property type="entry name" value="Multidrug resistance protein D"/>
    <property type="match status" value="1"/>
</dbReference>
<feature type="domain" description="Major facilitator superfamily (MFS) profile" evidence="7">
    <location>
        <begin position="41"/>
        <end position="529"/>
    </location>
</feature>
<proteinExistence type="predicted"/>
<feature type="transmembrane region" description="Helical" evidence="6">
    <location>
        <begin position="337"/>
        <end position="357"/>
    </location>
</feature>
<comment type="subcellular location">
    <subcellularLocation>
        <location evidence="1">Membrane</location>
        <topology evidence="1">Multi-pass membrane protein</topology>
    </subcellularLocation>
</comment>
<dbReference type="Gene3D" id="1.20.1250.20">
    <property type="entry name" value="MFS general substrate transporter like domains"/>
    <property type="match status" value="1"/>
</dbReference>
<evidence type="ECO:0000256" key="3">
    <source>
        <dbReference type="ARBA" id="ARBA00022989"/>
    </source>
</evidence>
<dbReference type="PANTHER" id="PTHR23501:SF156">
    <property type="entry name" value="TRANSPORTER, PUTATIVE-RELATED"/>
    <property type="match status" value="1"/>
</dbReference>
<feature type="transmembrane region" description="Helical" evidence="6">
    <location>
        <begin position="195"/>
        <end position="215"/>
    </location>
</feature>
<dbReference type="PANTHER" id="PTHR23501">
    <property type="entry name" value="MAJOR FACILITATOR SUPERFAMILY"/>
    <property type="match status" value="1"/>
</dbReference>
<dbReference type="PROSITE" id="PS50850">
    <property type="entry name" value="MFS"/>
    <property type="match status" value="1"/>
</dbReference>
<feature type="transmembrane region" description="Helical" evidence="6">
    <location>
        <begin position="364"/>
        <end position="383"/>
    </location>
</feature>
<feature type="transmembrane region" description="Helical" evidence="6">
    <location>
        <begin position="236"/>
        <end position="253"/>
    </location>
</feature>
<dbReference type="eggNOG" id="KOG0254">
    <property type="taxonomic scope" value="Eukaryota"/>
</dbReference>
<dbReference type="EMBL" id="GL534083">
    <property type="protein sequence ID" value="EFQ92957.1"/>
    <property type="molecule type" value="Genomic_DNA"/>
</dbReference>
<feature type="transmembrane region" description="Helical" evidence="6">
    <location>
        <begin position="430"/>
        <end position="452"/>
    </location>
</feature>
<keyword evidence="9" id="KW-1185">Reference proteome</keyword>
<feature type="transmembrane region" description="Helical" evidence="6">
    <location>
        <begin position="259"/>
        <end position="280"/>
    </location>
</feature>
<sequence length="546" mass="58775">MEKGDRLHDLPAPQTEPGTTEAQEDGVTTPREGKHYSFHLTILMLALIGLIVAWDATALSLALPIIAEQLEGTNFQSFWSNIAFILAIAVTQPIYASISDVVGRKHVLYTSILFFAIGSIVFATAPNMNTVIAGRLIKGLGGGGLDVLQTIILCDITTLKERPRWLGVMAVANAVGAVSGPLIGGAFAERVGWPWLGWINLIIVAITAVLTFFFLHLTPLEGDMKGKMRKLDWSGFSIFTVACTAVALPLSWVSTLYDWASWQTLVPLLVGLLLLVPFGFVEQKAKVPMIPYHIFDNVTIIIGTGAAFLYGAILNPLLFYLPLFFQAVYLETPIEAAMSTLPLCCVLVGSSIAMSILIDRTRKYRIAVWTGWSLTTIFLGLTYTVGANTSRAQAYAFQAILGAGIGTAQVATMISALASVTKVDNEGLAAGMLVTARFIGSLLGLAVCSTIFSSSFSKGLPSLEHLPEQFLLLEDAGQAVGFIPRLREIEASDVVTRAYEDAFQTIWIVLAAFSGFAALLTVLTKENSLEKSDVGRQGFQAPSSAK</sequence>
<evidence type="ECO:0000313" key="9">
    <source>
        <dbReference type="Proteomes" id="UP000001067"/>
    </source>
</evidence>
<feature type="transmembrane region" description="Helical" evidence="6">
    <location>
        <begin position="40"/>
        <end position="66"/>
    </location>
</feature>
<dbReference type="KEGG" id="pte:PTT_09822"/>
<dbReference type="OrthoDB" id="4139357at2759"/>